<dbReference type="EMBL" id="CADCUO010000068">
    <property type="protein sequence ID" value="CAA9384170.1"/>
    <property type="molecule type" value="Genomic_DNA"/>
</dbReference>
<feature type="domain" description="M23ase beta-sheet core" evidence="2">
    <location>
        <begin position="61"/>
        <end position="152"/>
    </location>
</feature>
<dbReference type="Gene3D" id="2.70.70.10">
    <property type="entry name" value="Glucose Permease (Domain IIA)"/>
    <property type="match status" value="2"/>
</dbReference>
<feature type="domain" description="M23ase beta-sheet core" evidence="2">
    <location>
        <begin position="230"/>
        <end position="328"/>
    </location>
</feature>
<dbReference type="PANTHER" id="PTHR21666">
    <property type="entry name" value="PEPTIDASE-RELATED"/>
    <property type="match status" value="1"/>
</dbReference>
<dbReference type="SUPFAM" id="SSF51261">
    <property type="entry name" value="Duplicated hybrid motif"/>
    <property type="match status" value="2"/>
</dbReference>
<dbReference type="GO" id="GO:0004222">
    <property type="term" value="F:metalloendopeptidase activity"/>
    <property type="evidence" value="ECO:0007669"/>
    <property type="project" value="TreeGrafter"/>
</dbReference>
<sequence length="334" mass="34945">MRTPSRLILVVTVLLVGLALVAGSPAAAAQPQLPSPSRWPLNGPVRQLRGFDPPKVRWAAGHRGIDLAANLGQPVLAAADGTVTFAGRVAGRGVVSVQHGAVRTTYEPVSPAVRVGARVRIGQPIGTVAAGSHCSRPCLHWGLREQQTYLDPAVLGGGQRPRLRLLSGADRAAAVRRAALEQAVSQAAGLPAWTGLVGRAIGHRFVRPVAGPVTSGFAMRLHPVLKVWKLHDGTDFGAACGTPIVAAAAGTVVAKSFSSGYGNRLMLAHGDVDGVAVQTSYNHAERYVVSAGQRVSRGQLVGFVGSTGYSTGCHLHLMVWRDGSLVNPMRWLPV</sequence>
<proteinExistence type="predicted"/>
<reference evidence="3" key="1">
    <citation type="submission" date="2020-02" db="EMBL/GenBank/DDBJ databases">
        <authorList>
            <person name="Meier V. D."/>
        </authorList>
    </citation>
    <scope>NUCLEOTIDE SEQUENCE</scope>
    <source>
        <strain evidence="3">AVDCRST_MAG75</strain>
    </source>
</reference>
<protein>
    <submittedName>
        <fullName evidence="3">Membrane proteins related to metalloendopeptidases</fullName>
    </submittedName>
</protein>
<dbReference type="InterPro" id="IPR016047">
    <property type="entry name" value="M23ase_b-sheet_dom"/>
</dbReference>
<evidence type="ECO:0000259" key="2">
    <source>
        <dbReference type="Pfam" id="PF01551"/>
    </source>
</evidence>
<keyword evidence="1" id="KW-0732">Signal</keyword>
<evidence type="ECO:0000313" key="3">
    <source>
        <dbReference type="EMBL" id="CAA9384170.1"/>
    </source>
</evidence>
<accession>A0A6J4NF02</accession>
<feature type="signal peptide" evidence="1">
    <location>
        <begin position="1"/>
        <end position="29"/>
    </location>
</feature>
<organism evidence="3">
    <name type="scientific">uncultured Propionibacteriaceae bacterium</name>
    <dbReference type="NCBI Taxonomy" id="257457"/>
    <lineage>
        <taxon>Bacteria</taxon>
        <taxon>Bacillati</taxon>
        <taxon>Actinomycetota</taxon>
        <taxon>Actinomycetes</taxon>
        <taxon>Propionibacteriales</taxon>
        <taxon>Propionibacteriaceae</taxon>
        <taxon>environmental samples</taxon>
    </lineage>
</organism>
<dbReference type="InterPro" id="IPR050570">
    <property type="entry name" value="Cell_wall_metabolism_enzyme"/>
</dbReference>
<dbReference type="PANTHER" id="PTHR21666:SF270">
    <property type="entry name" value="MUREIN HYDROLASE ACTIVATOR ENVC"/>
    <property type="match status" value="1"/>
</dbReference>
<evidence type="ECO:0000256" key="1">
    <source>
        <dbReference type="SAM" id="SignalP"/>
    </source>
</evidence>
<dbReference type="Pfam" id="PF01551">
    <property type="entry name" value="Peptidase_M23"/>
    <property type="match status" value="2"/>
</dbReference>
<dbReference type="AlphaFoldDB" id="A0A6J4NF02"/>
<dbReference type="CDD" id="cd12797">
    <property type="entry name" value="M23_peptidase"/>
    <property type="match status" value="2"/>
</dbReference>
<name>A0A6J4NF02_9ACTN</name>
<dbReference type="InterPro" id="IPR011055">
    <property type="entry name" value="Dup_hybrid_motif"/>
</dbReference>
<feature type="chain" id="PRO_5038337567" evidence="1">
    <location>
        <begin position="30"/>
        <end position="334"/>
    </location>
</feature>
<gene>
    <name evidence="3" type="ORF">AVDCRST_MAG75-1176</name>
</gene>